<dbReference type="PROSITE" id="PS50157">
    <property type="entry name" value="ZINC_FINGER_C2H2_2"/>
    <property type="match status" value="1"/>
</dbReference>
<evidence type="ECO:0000256" key="1">
    <source>
        <dbReference type="PROSITE-ProRule" id="PRU00042"/>
    </source>
</evidence>
<dbReference type="EMBL" id="JADGJW010001570">
    <property type="protein sequence ID" value="KAJ3202443.1"/>
    <property type="molecule type" value="Genomic_DNA"/>
</dbReference>
<dbReference type="Proteomes" id="UP001211065">
    <property type="component" value="Unassembled WGS sequence"/>
</dbReference>
<dbReference type="GO" id="GO:0008270">
    <property type="term" value="F:zinc ion binding"/>
    <property type="evidence" value="ECO:0007669"/>
    <property type="project" value="UniProtKB-KW"/>
</dbReference>
<dbReference type="PROSITE" id="PS00028">
    <property type="entry name" value="ZINC_FINGER_C2H2_1"/>
    <property type="match status" value="1"/>
</dbReference>
<evidence type="ECO:0000259" key="3">
    <source>
        <dbReference type="PROSITE" id="PS50157"/>
    </source>
</evidence>
<dbReference type="SMART" id="SM00355">
    <property type="entry name" value="ZnF_C2H2"/>
    <property type="match status" value="2"/>
</dbReference>
<dbReference type="InterPro" id="IPR013087">
    <property type="entry name" value="Znf_C2H2_type"/>
</dbReference>
<name>A0AAD5TTR3_9FUNG</name>
<reference evidence="4" key="1">
    <citation type="submission" date="2020-05" db="EMBL/GenBank/DDBJ databases">
        <title>Phylogenomic resolution of chytrid fungi.</title>
        <authorList>
            <person name="Stajich J.E."/>
            <person name="Amses K."/>
            <person name="Simmons R."/>
            <person name="Seto K."/>
            <person name="Myers J."/>
            <person name="Bonds A."/>
            <person name="Quandt C.A."/>
            <person name="Barry K."/>
            <person name="Liu P."/>
            <person name="Grigoriev I."/>
            <person name="Longcore J.E."/>
            <person name="James T.Y."/>
        </authorList>
    </citation>
    <scope>NUCLEOTIDE SEQUENCE</scope>
    <source>
        <strain evidence="4">JEL0476</strain>
    </source>
</reference>
<evidence type="ECO:0000256" key="2">
    <source>
        <dbReference type="SAM" id="MobiDB-lite"/>
    </source>
</evidence>
<keyword evidence="1" id="KW-0863">Zinc-finger</keyword>
<keyword evidence="1" id="KW-0862">Zinc</keyword>
<accession>A0AAD5TTR3</accession>
<sequence>MTTTSCKWLNCNHIPFSSELDCYNHIKTQHTKSGPQRCRWIIEKSFEPPTSTSFPSITNSHAAINLCNIMSKHRGHFIEHCVSHFSFNLRPLKCTYCGETFRNRQEFKRHEKLNHPDETSKYNCFDNSDEKSDNNNNTHYKDTQLENNQNFHTANQVDYSEIDSNSRHLLSPPYSNIGVVPAFFKSYCNVLRDYGLILPRNISHLIDDVCQQGGRIPPVIETELIEELLSSCQISIPGLCFFYNEAGNVLLMESLIKEFSENSKSIWEKYDIKQKKILLKNSVEKKFEECRIALKKTLISLLQLFWKIFASKITNEDNGQLVDSSCNLNEIYSVGLLITINHQLEVNSLSNRKNLYLNCVNFLKKEIEEGLLKRNCRRKTNDKKLEKEQVLEEDEEEVKIFFNCKSIDFFAPEILIWFKFGLNKNEVEMKFESYFRNSFLTFLGFPL</sequence>
<proteinExistence type="predicted"/>
<comment type="caution">
    <text evidence="4">The sequence shown here is derived from an EMBL/GenBank/DDBJ whole genome shotgun (WGS) entry which is preliminary data.</text>
</comment>
<gene>
    <name evidence="4" type="ORF">HK099_001857</name>
</gene>
<evidence type="ECO:0000313" key="4">
    <source>
        <dbReference type="EMBL" id="KAJ3202443.1"/>
    </source>
</evidence>
<protein>
    <recommendedName>
        <fullName evidence="3">C2H2-type domain-containing protein</fullName>
    </recommendedName>
</protein>
<evidence type="ECO:0000313" key="5">
    <source>
        <dbReference type="Proteomes" id="UP001211065"/>
    </source>
</evidence>
<keyword evidence="5" id="KW-1185">Reference proteome</keyword>
<organism evidence="4 5">
    <name type="scientific">Clydaea vesicula</name>
    <dbReference type="NCBI Taxonomy" id="447962"/>
    <lineage>
        <taxon>Eukaryota</taxon>
        <taxon>Fungi</taxon>
        <taxon>Fungi incertae sedis</taxon>
        <taxon>Chytridiomycota</taxon>
        <taxon>Chytridiomycota incertae sedis</taxon>
        <taxon>Chytridiomycetes</taxon>
        <taxon>Lobulomycetales</taxon>
        <taxon>Lobulomycetaceae</taxon>
        <taxon>Clydaea</taxon>
    </lineage>
</organism>
<keyword evidence="1" id="KW-0479">Metal-binding</keyword>
<feature type="domain" description="C2H2-type" evidence="3">
    <location>
        <begin position="92"/>
        <end position="120"/>
    </location>
</feature>
<feature type="region of interest" description="Disordered" evidence="2">
    <location>
        <begin position="118"/>
        <end position="139"/>
    </location>
</feature>
<dbReference type="AlphaFoldDB" id="A0AAD5TTR3"/>
<feature type="compositionally biased region" description="Basic and acidic residues" evidence="2">
    <location>
        <begin position="128"/>
        <end position="139"/>
    </location>
</feature>